<feature type="transmembrane region" description="Helical" evidence="2">
    <location>
        <begin position="82"/>
        <end position="103"/>
    </location>
</feature>
<gene>
    <name evidence="3" type="ORF">SKC35_05505</name>
</gene>
<feature type="transmembrane region" description="Helical" evidence="2">
    <location>
        <begin position="254"/>
        <end position="272"/>
    </location>
</feature>
<organism evidence="3 4">
    <name type="scientific">Aquirufa originis</name>
    <dbReference type="NCBI Taxonomy" id="3096514"/>
    <lineage>
        <taxon>Bacteria</taxon>
        <taxon>Pseudomonadati</taxon>
        <taxon>Bacteroidota</taxon>
        <taxon>Cytophagia</taxon>
        <taxon>Cytophagales</taxon>
        <taxon>Flectobacillaceae</taxon>
        <taxon>Aquirufa</taxon>
    </lineage>
</organism>
<keyword evidence="1" id="KW-0802">TPR repeat</keyword>
<evidence type="ECO:0000313" key="3">
    <source>
        <dbReference type="EMBL" id="MFD3293133.1"/>
    </source>
</evidence>
<dbReference type="RefSeq" id="WP_377978425.1">
    <property type="nucleotide sequence ID" value="NZ_JBBKXY010000002.1"/>
</dbReference>
<feature type="transmembrane region" description="Helical" evidence="2">
    <location>
        <begin position="138"/>
        <end position="162"/>
    </location>
</feature>
<protein>
    <recommendedName>
        <fullName evidence="5">Tetratricopeptide repeat protein</fullName>
    </recommendedName>
</protein>
<sequence>MRLTRPSFSKSLFYAIAVVFVAIGGLWIAGGMATFTWIEVSEMIPLNKVVDTQAGQDLHTNVYFIRQNFQIQAVTLNATPEISGFALALLGLGVALFSFLPVWQAVLGATLWLGIVAFTLSDASFPALSQIISGQLFSLSLVALAGLSVLSAAAIPSFLIGLSHGSNVASSKKNRSILGLVWGINLLLTFSNQRFDLGVRTAIPAFIWMILAVGLYVYQNKDNKALLGISLLGLSSLIPLLWHANTPGIQAIESWNLINQVVMGLLFPLFIYRNFGPLLAQNLPIHKVIHKAALLPLHLIQIGVLILSVGAVFAFNSGAYHQGMAAKENYAGDVSVFVGDTQMAEIHYKNATLHSRLNTKSNLSLAALAQQAGDTETFAYYVAASQSINRDPALSVALANVFATENRPFDALFTLQKSDSADPRIATQLALQYERLAIPDSAVYFYDRAFSLEPENPLYIANKLYAESTYLKRKPEFNPSEDLAIQANLVAAGIPTAPMNPSFVPSADLRDLVYLYNGMMFWKGKAPLYDLAGWQRSLGEMFPELELLKSWQSFYHAKPLVALNQLNVSIAADTTQGSGMTGILAFWKYATAYPVKTPPISRANALAMLEKYPFQIPVLQQAIPLVPAKKGYEAALAALQWNEQNPAFYPIYATQALKMGEINYADEAMEKLRTLNSALYQASQASYLAEKQRALQKTKF</sequence>
<name>A0ABW6D4I7_9BACT</name>
<evidence type="ECO:0000256" key="1">
    <source>
        <dbReference type="PROSITE-ProRule" id="PRU00339"/>
    </source>
</evidence>
<feature type="transmembrane region" description="Helical" evidence="2">
    <location>
        <begin position="293"/>
        <end position="315"/>
    </location>
</feature>
<comment type="caution">
    <text evidence="3">The sequence shown here is derived from an EMBL/GenBank/DDBJ whole genome shotgun (WGS) entry which is preliminary data.</text>
</comment>
<feature type="transmembrane region" description="Helical" evidence="2">
    <location>
        <begin position="12"/>
        <end position="38"/>
    </location>
</feature>
<feature type="transmembrane region" description="Helical" evidence="2">
    <location>
        <begin position="225"/>
        <end position="242"/>
    </location>
</feature>
<dbReference type="InterPro" id="IPR019734">
    <property type="entry name" value="TPR_rpt"/>
</dbReference>
<keyword evidence="2" id="KW-0472">Membrane</keyword>
<keyword evidence="2" id="KW-0812">Transmembrane</keyword>
<dbReference type="PROSITE" id="PS50005">
    <property type="entry name" value="TPR"/>
    <property type="match status" value="1"/>
</dbReference>
<dbReference type="Proteomes" id="UP001598112">
    <property type="component" value="Unassembled WGS sequence"/>
</dbReference>
<feature type="transmembrane region" description="Helical" evidence="2">
    <location>
        <begin position="197"/>
        <end position="218"/>
    </location>
</feature>
<accession>A0ABW6D4I7</accession>
<feature type="transmembrane region" description="Helical" evidence="2">
    <location>
        <begin position="174"/>
        <end position="191"/>
    </location>
</feature>
<feature type="repeat" description="TPR" evidence="1">
    <location>
        <begin position="423"/>
        <end position="456"/>
    </location>
</feature>
<feature type="transmembrane region" description="Helical" evidence="2">
    <location>
        <begin position="110"/>
        <end position="132"/>
    </location>
</feature>
<dbReference type="EMBL" id="JBBKXY010000002">
    <property type="protein sequence ID" value="MFD3293133.1"/>
    <property type="molecule type" value="Genomic_DNA"/>
</dbReference>
<evidence type="ECO:0008006" key="5">
    <source>
        <dbReference type="Google" id="ProtNLM"/>
    </source>
</evidence>
<reference evidence="3 4" key="1">
    <citation type="submission" date="2024-03" db="EMBL/GenBank/DDBJ databases">
        <title>Aquirufa genome sequencing.</title>
        <authorList>
            <person name="Pitt A."/>
            <person name="Hahn M.W."/>
        </authorList>
    </citation>
    <scope>NUCLEOTIDE SEQUENCE [LARGE SCALE GENOMIC DNA]</scope>
    <source>
        <strain evidence="3 4">KTFRIE-69F</strain>
    </source>
</reference>
<proteinExistence type="predicted"/>
<keyword evidence="4" id="KW-1185">Reference proteome</keyword>
<evidence type="ECO:0000256" key="2">
    <source>
        <dbReference type="SAM" id="Phobius"/>
    </source>
</evidence>
<evidence type="ECO:0000313" key="4">
    <source>
        <dbReference type="Proteomes" id="UP001598112"/>
    </source>
</evidence>
<keyword evidence="2" id="KW-1133">Transmembrane helix</keyword>